<dbReference type="PANTHER" id="PTHR23501:SF78">
    <property type="entry name" value="MAJOR FACILITATOR SUPERFAMILY (MFS) PROFILE DOMAIN-CONTAINING PROTEIN-RELATED"/>
    <property type="match status" value="1"/>
</dbReference>
<accession>A0A8J5QIU8</accession>
<organism evidence="10 11">
    <name type="scientific">[Candida] subhashii</name>
    <dbReference type="NCBI Taxonomy" id="561895"/>
    <lineage>
        <taxon>Eukaryota</taxon>
        <taxon>Fungi</taxon>
        <taxon>Dikarya</taxon>
        <taxon>Ascomycota</taxon>
        <taxon>Saccharomycotina</taxon>
        <taxon>Pichiomycetes</taxon>
        <taxon>Debaryomycetaceae</taxon>
        <taxon>Spathaspora</taxon>
    </lineage>
</organism>
<feature type="transmembrane region" description="Helical" evidence="8">
    <location>
        <begin position="324"/>
        <end position="348"/>
    </location>
</feature>
<evidence type="ECO:0000256" key="8">
    <source>
        <dbReference type="SAM" id="Phobius"/>
    </source>
</evidence>
<feature type="compositionally biased region" description="Basic and acidic residues" evidence="7">
    <location>
        <begin position="27"/>
        <end position="48"/>
    </location>
</feature>
<feature type="transmembrane region" description="Helical" evidence="8">
    <location>
        <begin position="100"/>
        <end position="125"/>
    </location>
</feature>
<dbReference type="FunFam" id="1.20.1720.10:FF:000013">
    <property type="entry name" value="Related to multidrug resistance proteins"/>
    <property type="match status" value="1"/>
</dbReference>
<dbReference type="Pfam" id="PF07690">
    <property type="entry name" value="MFS_1"/>
    <property type="match status" value="1"/>
</dbReference>
<dbReference type="GO" id="GO:0046943">
    <property type="term" value="F:carboxylic acid transmembrane transporter activity"/>
    <property type="evidence" value="ECO:0007669"/>
    <property type="project" value="UniProtKB-ARBA"/>
</dbReference>
<dbReference type="GO" id="GO:0012505">
    <property type="term" value="C:endomembrane system"/>
    <property type="evidence" value="ECO:0007669"/>
    <property type="project" value="UniProtKB-SubCell"/>
</dbReference>
<evidence type="ECO:0000313" key="11">
    <source>
        <dbReference type="Proteomes" id="UP000694255"/>
    </source>
</evidence>
<feature type="transmembrane region" description="Helical" evidence="8">
    <location>
        <begin position="505"/>
        <end position="524"/>
    </location>
</feature>
<feature type="transmembrane region" description="Helical" evidence="8">
    <location>
        <begin position="226"/>
        <end position="245"/>
    </location>
</feature>
<dbReference type="InterPro" id="IPR020846">
    <property type="entry name" value="MFS_dom"/>
</dbReference>
<dbReference type="PANTHER" id="PTHR23501">
    <property type="entry name" value="MAJOR FACILITATOR SUPERFAMILY"/>
    <property type="match status" value="1"/>
</dbReference>
<evidence type="ECO:0000256" key="1">
    <source>
        <dbReference type="ARBA" id="ARBA00004127"/>
    </source>
</evidence>
<dbReference type="AlphaFoldDB" id="A0A8J5QIU8"/>
<comment type="similarity">
    <text evidence="2">Belongs to the major facilitator superfamily.</text>
</comment>
<dbReference type="RefSeq" id="XP_049264069.1">
    <property type="nucleotide sequence ID" value="XM_049406476.1"/>
</dbReference>
<keyword evidence="4 8" id="KW-0812">Transmembrane</keyword>
<keyword evidence="3" id="KW-0813">Transport</keyword>
<evidence type="ECO:0000256" key="4">
    <source>
        <dbReference type="ARBA" id="ARBA00022692"/>
    </source>
</evidence>
<feature type="transmembrane region" description="Helical" evidence="8">
    <location>
        <begin position="368"/>
        <end position="390"/>
    </location>
</feature>
<reference evidence="10 11" key="1">
    <citation type="journal article" date="2021" name="DNA Res.">
        <title>Genome analysis of Candida subhashii reveals its hybrid nature and dual mitochondrial genome conformations.</title>
        <authorList>
            <person name="Mixao V."/>
            <person name="Hegedusova E."/>
            <person name="Saus E."/>
            <person name="Pryszcz L.P."/>
            <person name="Cillingova A."/>
            <person name="Nosek J."/>
            <person name="Gabaldon T."/>
        </authorList>
    </citation>
    <scope>NUCLEOTIDE SEQUENCE [LARGE SCALE GENOMIC DNA]</scope>
    <source>
        <strain evidence="10 11">CBS 10753</strain>
    </source>
</reference>
<feature type="transmembrane region" description="Helical" evidence="8">
    <location>
        <begin position="402"/>
        <end position="422"/>
    </location>
</feature>
<feature type="transmembrane region" description="Helical" evidence="8">
    <location>
        <begin position="257"/>
        <end position="276"/>
    </location>
</feature>
<dbReference type="InterPro" id="IPR011701">
    <property type="entry name" value="MFS"/>
</dbReference>
<evidence type="ECO:0000313" key="10">
    <source>
        <dbReference type="EMBL" id="KAG7663837.1"/>
    </source>
</evidence>
<dbReference type="Pfam" id="PF09072">
    <property type="entry name" value="TMA7"/>
    <property type="match status" value="1"/>
</dbReference>
<feature type="domain" description="Major facilitator superfamily (MFS) profile" evidence="9">
    <location>
        <begin position="103"/>
        <end position="600"/>
    </location>
</feature>
<gene>
    <name evidence="10" type="ORF">J8A68_002697</name>
</gene>
<feature type="transmembrane region" description="Helical" evidence="8">
    <location>
        <begin position="434"/>
        <end position="453"/>
    </location>
</feature>
<feature type="transmembrane region" description="Helical" evidence="8">
    <location>
        <begin position="137"/>
        <end position="156"/>
    </location>
</feature>
<keyword evidence="5 8" id="KW-1133">Transmembrane helix</keyword>
<feature type="region of interest" description="Disordered" evidence="7">
    <location>
        <begin position="1"/>
        <end position="62"/>
    </location>
</feature>
<keyword evidence="11" id="KW-1185">Reference proteome</keyword>
<dbReference type="PROSITE" id="PS50850">
    <property type="entry name" value="MFS"/>
    <property type="match status" value="1"/>
</dbReference>
<dbReference type="EMBL" id="JAGSYN010000117">
    <property type="protein sequence ID" value="KAG7663837.1"/>
    <property type="molecule type" value="Genomic_DNA"/>
</dbReference>
<feature type="transmembrane region" description="Helical" evidence="8">
    <location>
        <begin position="297"/>
        <end position="318"/>
    </location>
</feature>
<keyword evidence="6 8" id="KW-0472">Membrane</keyword>
<evidence type="ECO:0000256" key="3">
    <source>
        <dbReference type="ARBA" id="ARBA00022448"/>
    </source>
</evidence>
<evidence type="ECO:0000256" key="6">
    <source>
        <dbReference type="ARBA" id="ARBA00023136"/>
    </source>
</evidence>
<dbReference type="Proteomes" id="UP000694255">
    <property type="component" value="Unassembled WGS sequence"/>
</dbReference>
<comment type="caution">
    <text evidence="10">The sequence shown here is derived from an EMBL/GenBank/DDBJ whole genome shotgun (WGS) entry which is preliminary data.</text>
</comment>
<evidence type="ECO:0000256" key="7">
    <source>
        <dbReference type="SAM" id="MobiDB-lite"/>
    </source>
</evidence>
<dbReference type="OrthoDB" id="10021397at2759"/>
<evidence type="ECO:0000259" key="9">
    <source>
        <dbReference type="PROSITE" id="PS50850"/>
    </source>
</evidence>
<evidence type="ECO:0000256" key="2">
    <source>
        <dbReference type="ARBA" id="ARBA00008335"/>
    </source>
</evidence>
<feature type="transmembrane region" description="Helical" evidence="8">
    <location>
        <begin position="577"/>
        <end position="595"/>
    </location>
</feature>
<protein>
    <recommendedName>
        <fullName evidence="9">Major facilitator superfamily (MFS) profile domain-containing protein</fullName>
    </recommendedName>
</protein>
<evidence type="ECO:0000256" key="5">
    <source>
        <dbReference type="ARBA" id="ARBA00022989"/>
    </source>
</evidence>
<name>A0A8J5QIU8_9ASCO</name>
<feature type="compositionally biased region" description="Basic residues" evidence="7">
    <location>
        <begin position="10"/>
        <end position="19"/>
    </location>
</feature>
<dbReference type="GeneID" id="73469498"/>
<proteinExistence type="inferred from homology"/>
<dbReference type="InterPro" id="IPR015157">
    <property type="entry name" value="TMA7"/>
</dbReference>
<comment type="subcellular location">
    <subcellularLocation>
        <location evidence="1">Endomembrane system</location>
        <topology evidence="1">Multi-pass membrane protein</topology>
    </subcellularLocation>
</comment>
<feature type="transmembrane region" description="Helical" evidence="8">
    <location>
        <begin position="459"/>
        <end position="484"/>
    </location>
</feature>
<dbReference type="GO" id="GO:0005886">
    <property type="term" value="C:plasma membrane"/>
    <property type="evidence" value="ECO:0007669"/>
    <property type="project" value="TreeGrafter"/>
</dbReference>
<sequence>MSGRQGGKAKPLKAPKKKHQDFDDEDLAFKAKQKADADAKKKMAEQAKKGGPLIGGGIKKSDHKDNEIATSCQLSTSTEGADLGDKLGDAHLNILPTKKLMVCLAALSLGLFASFVDQTSITVALPSIGKDLNSETTINWASAASLLANCACQVLFGRLADIFGRKTMLLSSLAVLGIADLACGFAQTGVQFFIFRAFTGIGGGGIQSLTMVMVSDICTLKQRGKYQGILGSQVGLGNAVGPFIMAAFIEKNSWRNFYHMMTPLIAAIMCVIWYFIDTKESSKNLDSVLSRKEKFKKLDYLGMFFSTASLTLLLIPLSGGGSTYAWNSSLVIGMFVVGGLCLIIFVLVEWKIPTLPMIPLSLFTRPSLAMILGSNFFYGMAYYGFTYYISYYYQIVREKDPIHAAILMLPLVLSLAISSTLAGQLVSLTGHYKWIILVGYGVWTVACGLTLLFNINTNYGVIVVILLVMGSGVGWTFQPTLVAAQSQSKKSERAVVISARNVLRSFGGAIGIAIASLIVSNTLLKQVNQQLQGDSILPKEYLINLKTHIYSQIDTTGLSAEQIVLVKTMYMKSLHNFFYLTIPLIGLCFVSTIFITDHGLHCIDEEPEKLNHQDKEESSVNSNV</sequence>
<feature type="transmembrane region" description="Helical" evidence="8">
    <location>
        <begin position="193"/>
        <end position="214"/>
    </location>
</feature>